<evidence type="ECO:0000256" key="2">
    <source>
        <dbReference type="SAM" id="Phobius"/>
    </source>
</evidence>
<gene>
    <name evidence="3" type="ORF">G3R48_16535</name>
</gene>
<keyword evidence="2" id="KW-1133">Transmembrane helix</keyword>
<keyword evidence="2" id="KW-0812">Transmembrane</keyword>
<keyword evidence="2" id="KW-0472">Membrane</keyword>
<comment type="caution">
    <text evidence="3">The sequence shown here is derived from an EMBL/GenBank/DDBJ whole genome shotgun (WGS) entry which is preliminary data.</text>
</comment>
<evidence type="ECO:0000256" key="1">
    <source>
        <dbReference type="SAM" id="MobiDB-lite"/>
    </source>
</evidence>
<dbReference type="RefSeq" id="WP_153666308.1">
    <property type="nucleotide sequence ID" value="NZ_JAAIKR010000024.1"/>
</dbReference>
<protein>
    <submittedName>
        <fullName evidence="3">Uncharacterized protein</fullName>
    </submittedName>
</protein>
<feature type="transmembrane region" description="Helical" evidence="2">
    <location>
        <begin position="12"/>
        <end position="34"/>
    </location>
</feature>
<feature type="region of interest" description="Disordered" evidence="1">
    <location>
        <begin position="40"/>
        <end position="60"/>
    </location>
</feature>
<reference evidence="3 4" key="1">
    <citation type="submission" date="2020-02" db="EMBL/GenBank/DDBJ databases">
        <title>Shewanella WXL01 sp. nov., a marine bacterium isolated from green algae in Luhuitou Fringing Reef (Northern South China Sea).</title>
        <authorList>
            <person name="Wang X."/>
        </authorList>
    </citation>
    <scope>NUCLEOTIDE SEQUENCE [LARGE SCALE GENOMIC DNA]</scope>
    <source>
        <strain evidence="3 4">MCCC 1A01895</strain>
    </source>
</reference>
<accession>A0ABS5I6E0</accession>
<proteinExistence type="predicted"/>
<dbReference type="EMBL" id="JAAIKR010000024">
    <property type="protein sequence ID" value="MBR9729579.1"/>
    <property type="molecule type" value="Genomic_DNA"/>
</dbReference>
<dbReference type="Proteomes" id="UP000811844">
    <property type="component" value="Unassembled WGS sequence"/>
</dbReference>
<name>A0ABS5I6E0_9GAMM</name>
<sequence>MSQAIKSADGQACQLLNILWLMVMMLVGASAITLNQRLSPSGTMRSTAKTCLNGNQHNLP</sequence>
<evidence type="ECO:0000313" key="4">
    <source>
        <dbReference type="Proteomes" id="UP000811844"/>
    </source>
</evidence>
<keyword evidence="4" id="KW-1185">Reference proteome</keyword>
<organism evidence="3 4">
    <name type="scientific">Shewanella intestini</name>
    <dbReference type="NCBI Taxonomy" id="2017544"/>
    <lineage>
        <taxon>Bacteria</taxon>
        <taxon>Pseudomonadati</taxon>
        <taxon>Pseudomonadota</taxon>
        <taxon>Gammaproteobacteria</taxon>
        <taxon>Alteromonadales</taxon>
        <taxon>Shewanellaceae</taxon>
        <taxon>Shewanella</taxon>
    </lineage>
</organism>
<evidence type="ECO:0000313" key="3">
    <source>
        <dbReference type="EMBL" id="MBR9729579.1"/>
    </source>
</evidence>